<evidence type="ECO:0000256" key="3">
    <source>
        <dbReference type="ARBA" id="ARBA00022679"/>
    </source>
</evidence>
<dbReference type="InterPro" id="IPR008949">
    <property type="entry name" value="Isoprenoid_synthase_dom_sf"/>
</dbReference>
<evidence type="ECO:0000256" key="2">
    <source>
        <dbReference type="ARBA" id="ARBA00006706"/>
    </source>
</evidence>
<dbReference type="RefSeq" id="WP_011901174.1">
    <property type="nucleotide sequence ID" value="NZ_JAAVJF010000005.1"/>
</dbReference>
<dbReference type="GO" id="GO:0004659">
    <property type="term" value="F:prenyltransferase activity"/>
    <property type="evidence" value="ECO:0007669"/>
    <property type="project" value="InterPro"/>
</dbReference>
<comment type="caution">
    <text evidence="7">The sequence shown here is derived from an EMBL/GenBank/DDBJ whole genome shotgun (WGS) entry which is preliminary data.</text>
</comment>
<evidence type="ECO:0000256" key="6">
    <source>
        <dbReference type="RuleBase" id="RU004466"/>
    </source>
</evidence>
<comment type="cofactor">
    <cofactor evidence="1">
        <name>Mg(2+)</name>
        <dbReference type="ChEBI" id="CHEBI:18420"/>
    </cofactor>
</comment>
<organism evidence="7 8">
    <name type="scientific">Pyrobaculum arsenaticum</name>
    <dbReference type="NCBI Taxonomy" id="121277"/>
    <lineage>
        <taxon>Archaea</taxon>
        <taxon>Thermoproteota</taxon>
        <taxon>Thermoprotei</taxon>
        <taxon>Thermoproteales</taxon>
        <taxon>Thermoproteaceae</taxon>
        <taxon>Pyrobaculum</taxon>
    </lineage>
</organism>
<dbReference type="Proteomes" id="UP000554766">
    <property type="component" value="Unassembled WGS sequence"/>
</dbReference>
<comment type="similarity">
    <text evidence="2 6">Belongs to the FPP/GGPP synthase family.</text>
</comment>
<keyword evidence="4" id="KW-0479">Metal-binding</keyword>
<dbReference type="PROSITE" id="PS00723">
    <property type="entry name" value="POLYPRENYL_SYNTHASE_1"/>
    <property type="match status" value="1"/>
</dbReference>
<name>A0A7L4PC92_9CREN</name>
<dbReference type="PANTHER" id="PTHR12001:SF85">
    <property type="entry name" value="SHORT CHAIN ISOPRENYL DIPHOSPHATE SYNTHASE"/>
    <property type="match status" value="1"/>
</dbReference>
<dbReference type="Pfam" id="PF00348">
    <property type="entry name" value="polyprenyl_synt"/>
    <property type="match status" value="1"/>
</dbReference>
<dbReference type="InterPro" id="IPR000092">
    <property type="entry name" value="Polyprenyl_synt"/>
</dbReference>
<dbReference type="GO" id="GO:0046872">
    <property type="term" value="F:metal ion binding"/>
    <property type="evidence" value="ECO:0007669"/>
    <property type="project" value="UniProtKB-KW"/>
</dbReference>
<keyword evidence="8" id="KW-1185">Reference proteome</keyword>
<dbReference type="InterPro" id="IPR033749">
    <property type="entry name" value="Polyprenyl_synt_CS"/>
</dbReference>
<dbReference type="SUPFAM" id="SSF48576">
    <property type="entry name" value="Terpenoid synthases"/>
    <property type="match status" value="1"/>
</dbReference>
<reference evidence="7 8" key="1">
    <citation type="journal article" date="2020" name="Nat. Commun.">
        <title>The structures of two archaeal type IV pili illuminate evolutionary relationships.</title>
        <authorList>
            <person name="Wang F."/>
            <person name="Baquero D.P."/>
            <person name="Su Z."/>
            <person name="Beltran L.C."/>
            <person name="Prangishvili D."/>
            <person name="Krupovic M."/>
            <person name="Egelman E.H."/>
        </authorList>
    </citation>
    <scope>NUCLEOTIDE SEQUENCE [LARGE SCALE GENOMIC DNA]</scope>
    <source>
        <strain evidence="7 8">2GA</strain>
    </source>
</reference>
<dbReference type="AlphaFoldDB" id="A0A7L4PC92"/>
<sequence length="263" mass="29609">MHILPRDVLVALERVVADLQEVGRDIKPESLRDAARYYIEKPGKMLRPILLLTFSYSLDRRSLMDPRVLQAATIVELLHIVSLLQDDVMDKHDERRGAKTPRVIYGDERTVLASDWLIAESIKRAVKLGEEVVEYLADVAQRLSMGQALDLEGEREKAAELKTAPLIEATLVLPALLLKRRDVLELAKRLGASLGVLYQYSDDLSDEGERRDKTAEVTAEVKNVLAKMREVIGEAFTPFENLVNEILKRALQASLTVARSFIP</sequence>
<evidence type="ECO:0000256" key="5">
    <source>
        <dbReference type="ARBA" id="ARBA00022842"/>
    </source>
</evidence>
<evidence type="ECO:0000313" key="7">
    <source>
        <dbReference type="EMBL" id="NYR16362.1"/>
    </source>
</evidence>
<evidence type="ECO:0000313" key="8">
    <source>
        <dbReference type="Proteomes" id="UP000554766"/>
    </source>
</evidence>
<evidence type="ECO:0000256" key="4">
    <source>
        <dbReference type="ARBA" id="ARBA00022723"/>
    </source>
</evidence>
<keyword evidence="5" id="KW-0460">Magnesium</keyword>
<dbReference type="PANTHER" id="PTHR12001">
    <property type="entry name" value="GERANYLGERANYL PYROPHOSPHATE SYNTHASE"/>
    <property type="match status" value="1"/>
</dbReference>
<evidence type="ECO:0000256" key="1">
    <source>
        <dbReference type="ARBA" id="ARBA00001946"/>
    </source>
</evidence>
<proteinExistence type="inferred from homology"/>
<dbReference type="OMA" id="DDVMDKH"/>
<dbReference type="Gene3D" id="1.10.600.10">
    <property type="entry name" value="Farnesyl Diphosphate Synthase"/>
    <property type="match status" value="1"/>
</dbReference>
<dbReference type="GO" id="GO:0008299">
    <property type="term" value="P:isoprenoid biosynthetic process"/>
    <property type="evidence" value="ECO:0007669"/>
    <property type="project" value="InterPro"/>
</dbReference>
<dbReference type="EMBL" id="JAAVJF010000005">
    <property type="protein sequence ID" value="NYR16362.1"/>
    <property type="molecule type" value="Genomic_DNA"/>
</dbReference>
<gene>
    <name evidence="7" type="ORF">HC235_10550</name>
</gene>
<accession>A0A7L4PC92</accession>
<keyword evidence="3 6" id="KW-0808">Transferase</keyword>
<protein>
    <submittedName>
        <fullName evidence="7">Polyprenyl synthetase family protein</fullName>
    </submittedName>
</protein>
<dbReference type="GeneID" id="5054614"/>